<protein>
    <submittedName>
        <fullName evidence="2">TIGR02594 family protein</fullName>
    </submittedName>
</protein>
<name>A0A1N7M9J7_9RHOB</name>
<feature type="domain" description="Peptidoglycan binding-like" evidence="1">
    <location>
        <begin position="4"/>
        <end position="56"/>
    </location>
</feature>
<dbReference type="Proteomes" id="UP000186221">
    <property type="component" value="Unassembled WGS sequence"/>
</dbReference>
<accession>A0A1N7M9J7</accession>
<evidence type="ECO:0000313" key="2">
    <source>
        <dbReference type="EMBL" id="SIS82641.1"/>
    </source>
</evidence>
<dbReference type="SUPFAM" id="SSF47090">
    <property type="entry name" value="PGBD-like"/>
    <property type="match status" value="1"/>
</dbReference>
<evidence type="ECO:0000313" key="3">
    <source>
        <dbReference type="Proteomes" id="UP000186221"/>
    </source>
</evidence>
<dbReference type="STRING" id="453582.SAMN05421580_105201"/>
<dbReference type="Pfam" id="PF01471">
    <property type="entry name" value="PG_binding_1"/>
    <property type="match status" value="1"/>
</dbReference>
<dbReference type="OrthoDB" id="5395100at2"/>
<evidence type="ECO:0000259" key="1">
    <source>
        <dbReference type="Pfam" id="PF01471"/>
    </source>
</evidence>
<dbReference type="Gene3D" id="1.10.101.10">
    <property type="entry name" value="PGBD-like superfamily/PGBD"/>
    <property type="match status" value="1"/>
</dbReference>
<dbReference type="InterPro" id="IPR036365">
    <property type="entry name" value="PGBD-like_sf"/>
</dbReference>
<dbReference type="AlphaFoldDB" id="A0A1N7M9J7"/>
<gene>
    <name evidence="2" type="ORF">SAMN05421580_105201</name>
</gene>
<dbReference type="EMBL" id="FTOG01000005">
    <property type="protein sequence ID" value="SIS82641.1"/>
    <property type="molecule type" value="Genomic_DNA"/>
</dbReference>
<dbReference type="RefSeq" id="WP_076484705.1">
    <property type="nucleotide sequence ID" value="NZ_FTOG01000005.1"/>
</dbReference>
<dbReference type="InterPro" id="IPR002477">
    <property type="entry name" value="Peptidoglycan-bd-like"/>
</dbReference>
<organism evidence="2 3">
    <name type="scientific">Rhodobacter aestuarii</name>
    <dbReference type="NCBI Taxonomy" id="453582"/>
    <lineage>
        <taxon>Bacteria</taxon>
        <taxon>Pseudomonadati</taxon>
        <taxon>Pseudomonadota</taxon>
        <taxon>Alphaproteobacteria</taxon>
        <taxon>Rhodobacterales</taxon>
        <taxon>Rhodobacter group</taxon>
        <taxon>Rhodobacter</taxon>
    </lineage>
</organism>
<proteinExistence type="predicted"/>
<sequence length="227" mass="24513">MTTNWRAVQERLKALGFDPGYIDGVRGPKTDAAITAFKRSVGLNPRPYFGPLTEAALMGGAQQRARADIPWMAEASRMLGIHEARDTARLKAWFDKAVNWIDPREIPWCGAFVATCIRSALPGEVLPDNPLGARAWGGFGKACAPVFGSVLTFWRGSRAGWQGHVGFYWGEEAGAYHVLGGNQSNAVSVTRIAKARLLSARWPDALPVTGKPIELSASSGPLSHNEA</sequence>
<dbReference type="InterPro" id="IPR036366">
    <property type="entry name" value="PGBDSf"/>
</dbReference>
<keyword evidence="3" id="KW-1185">Reference proteome</keyword>
<reference evidence="3" key="1">
    <citation type="submission" date="2017-01" db="EMBL/GenBank/DDBJ databases">
        <authorList>
            <person name="Varghese N."/>
            <person name="Submissions S."/>
        </authorList>
    </citation>
    <scope>NUCLEOTIDE SEQUENCE [LARGE SCALE GENOMIC DNA]</scope>
    <source>
        <strain evidence="3">DSM 19945</strain>
    </source>
</reference>